<organism evidence="3 4">
    <name type="scientific">Algoriphagus faecimaris</name>
    <dbReference type="NCBI Taxonomy" id="686796"/>
    <lineage>
        <taxon>Bacteria</taxon>
        <taxon>Pseudomonadati</taxon>
        <taxon>Bacteroidota</taxon>
        <taxon>Cytophagia</taxon>
        <taxon>Cytophagales</taxon>
        <taxon>Cyclobacteriaceae</taxon>
        <taxon>Algoriphagus</taxon>
    </lineage>
</organism>
<reference evidence="4" key="1">
    <citation type="submission" date="2016-10" db="EMBL/GenBank/DDBJ databases">
        <authorList>
            <person name="Varghese N."/>
            <person name="Submissions S."/>
        </authorList>
    </citation>
    <scope>NUCLEOTIDE SEQUENCE [LARGE SCALE GENOMIC DNA]</scope>
    <source>
        <strain evidence="4">DSM 23095</strain>
    </source>
</reference>
<evidence type="ECO:0000256" key="1">
    <source>
        <dbReference type="SAM" id="MobiDB-lite"/>
    </source>
</evidence>
<proteinExistence type="predicted"/>
<keyword evidence="2" id="KW-1133">Transmembrane helix</keyword>
<dbReference type="STRING" id="686796.SAMN04488104_100226"/>
<evidence type="ECO:0000256" key="2">
    <source>
        <dbReference type="SAM" id="Phobius"/>
    </source>
</evidence>
<feature type="region of interest" description="Disordered" evidence="1">
    <location>
        <begin position="201"/>
        <end position="221"/>
    </location>
</feature>
<keyword evidence="2" id="KW-0812">Transmembrane</keyword>
<dbReference type="AlphaFoldDB" id="A0A1G6MRL5"/>
<protein>
    <submittedName>
        <fullName evidence="3">Uncharacterized protein</fullName>
    </submittedName>
</protein>
<feature type="compositionally biased region" description="Polar residues" evidence="1">
    <location>
        <begin position="201"/>
        <end position="214"/>
    </location>
</feature>
<evidence type="ECO:0000313" key="4">
    <source>
        <dbReference type="Proteomes" id="UP000199060"/>
    </source>
</evidence>
<keyword evidence="4" id="KW-1185">Reference proteome</keyword>
<gene>
    <name evidence="3" type="ORF">SAMN04488104_100226</name>
</gene>
<dbReference type="RefSeq" id="WP_087940349.1">
    <property type="nucleotide sequence ID" value="NZ_FNAC01000002.1"/>
</dbReference>
<sequence>MPLDIKNIDKKAALPEEIEFRKELVWGKVQTRKKSKLTIFWPWVVAALVVIGFGLSFLGRVETPEIPVEENILTEKNSGYDLPKLENPTLEPQESDVIIKKSSFQAIKSNKIEIKSEVREKISDEIPIFNSAFPESLEPREIASSEQFDAPLQEEKQLSLAASRLQRSIKKMNPNVAAEQTLVAERFDLIRKLQSYPVQASSKNTSNASLNSLFNGKIHKN</sequence>
<name>A0A1G6MRL5_9BACT</name>
<dbReference type="EMBL" id="FNAC01000002">
    <property type="protein sequence ID" value="SDC58203.1"/>
    <property type="molecule type" value="Genomic_DNA"/>
</dbReference>
<evidence type="ECO:0000313" key="3">
    <source>
        <dbReference type="EMBL" id="SDC58203.1"/>
    </source>
</evidence>
<accession>A0A1G6MRL5</accession>
<dbReference type="OrthoDB" id="837101at2"/>
<feature type="transmembrane region" description="Helical" evidence="2">
    <location>
        <begin position="38"/>
        <end position="58"/>
    </location>
</feature>
<keyword evidence="2" id="KW-0472">Membrane</keyword>
<dbReference type="Proteomes" id="UP000199060">
    <property type="component" value="Unassembled WGS sequence"/>
</dbReference>